<comment type="caution">
    <text evidence="1">The sequence shown here is derived from an EMBL/GenBank/DDBJ whole genome shotgun (WGS) entry which is preliminary data.</text>
</comment>
<evidence type="ECO:0000313" key="2">
    <source>
        <dbReference type="Proteomes" id="UP000827284"/>
    </source>
</evidence>
<gene>
    <name evidence="1" type="ORF">EMPS_04034</name>
</gene>
<keyword evidence="2" id="KW-1185">Reference proteome</keyword>
<dbReference type="AlphaFoldDB" id="A0A9P3H7Q7"/>
<sequence length="140" mass="15571">MSWAFVDNKQSNWDQLFPSLEFAYNGAVNASTGYSLFFLNTGHSVCQATVVAVDSFLTEQATTLILAQDALQRAQDQQGEQAYKRRRDNISSKSMTNQVLLSAANITIPAHSTRPADKLRPQYIGPFILLEQHSPVTPPR</sequence>
<accession>A0A9P3H7Q7</accession>
<dbReference type="EMBL" id="BQFW01000005">
    <property type="protein sequence ID" value="GJJ71684.1"/>
    <property type="molecule type" value="Genomic_DNA"/>
</dbReference>
<dbReference type="OrthoDB" id="2447315at2759"/>
<reference evidence="1" key="1">
    <citation type="submission" date="2021-11" db="EMBL/GenBank/DDBJ databases">
        <authorList>
            <person name="Herlambang A."/>
            <person name="Guo Y."/>
            <person name="Takashima Y."/>
            <person name="Nishizawa T."/>
        </authorList>
    </citation>
    <scope>NUCLEOTIDE SEQUENCE</scope>
    <source>
        <strain evidence="1">E1425</strain>
    </source>
</reference>
<evidence type="ECO:0000313" key="1">
    <source>
        <dbReference type="EMBL" id="GJJ71684.1"/>
    </source>
</evidence>
<protein>
    <submittedName>
        <fullName evidence="1">Uncharacterized protein</fullName>
    </submittedName>
</protein>
<reference evidence="1" key="2">
    <citation type="journal article" date="2022" name="Microbiol. Resour. Announc.">
        <title>Whole-Genome Sequence of Entomortierella parvispora E1425, a Mucoromycotan Fungus Associated with Burkholderiaceae-Related Endosymbiotic Bacteria.</title>
        <authorList>
            <person name="Herlambang A."/>
            <person name="Guo Y."/>
            <person name="Takashima Y."/>
            <person name="Narisawa K."/>
            <person name="Ohta H."/>
            <person name="Nishizawa T."/>
        </authorList>
    </citation>
    <scope>NUCLEOTIDE SEQUENCE</scope>
    <source>
        <strain evidence="1">E1425</strain>
    </source>
</reference>
<organism evidence="1 2">
    <name type="scientific">Entomortierella parvispora</name>
    <dbReference type="NCBI Taxonomy" id="205924"/>
    <lineage>
        <taxon>Eukaryota</taxon>
        <taxon>Fungi</taxon>
        <taxon>Fungi incertae sedis</taxon>
        <taxon>Mucoromycota</taxon>
        <taxon>Mortierellomycotina</taxon>
        <taxon>Mortierellomycetes</taxon>
        <taxon>Mortierellales</taxon>
        <taxon>Mortierellaceae</taxon>
        <taxon>Entomortierella</taxon>
    </lineage>
</organism>
<dbReference type="Proteomes" id="UP000827284">
    <property type="component" value="Unassembled WGS sequence"/>
</dbReference>
<name>A0A9P3H7Q7_9FUNG</name>
<proteinExistence type="predicted"/>